<evidence type="ECO:0000313" key="4">
    <source>
        <dbReference type="EMBL" id="TMJ16981.1"/>
    </source>
</evidence>
<comment type="caution">
    <text evidence="4">The sequence shown here is derived from an EMBL/GenBank/DDBJ whole genome shotgun (WGS) entry which is preliminary data.</text>
</comment>
<dbReference type="Proteomes" id="UP000320393">
    <property type="component" value="Unassembled WGS sequence"/>
</dbReference>
<keyword evidence="2" id="KW-0732">Signal</keyword>
<dbReference type="PANTHER" id="PTHR30189:SF1">
    <property type="entry name" value="LPS-ASSEMBLY PROTEIN LPTD"/>
    <property type="match status" value="1"/>
</dbReference>
<keyword evidence="1" id="KW-0998">Cell outer membrane</keyword>
<dbReference type="InterPro" id="IPR005653">
    <property type="entry name" value="OstA-like_N"/>
</dbReference>
<dbReference type="AlphaFoldDB" id="A0A537M9T6"/>
<dbReference type="PANTHER" id="PTHR30189">
    <property type="entry name" value="LPS-ASSEMBLY PROTEIN"/>
    <property type="match status" value="1"/>
</dbReference>
<accession>A0A537M9T6</accession>
<name>A0A537M9T6_9BACT</name>
<gene>
    <name evidence="4" type="ORF">E6H02_00105</name>
</gene>
<dbReference type="InterPro" id="IPR050218">
    <property type="entry name" value="LptD"/>
</dbReference>
<feature type="domain" description="Organic solvent tolerance-like N-terminal" evidence="3">
    <location>
        <begin position="158"/>
        <end position="281"/>
    </location>
</feature>
<dbReference type="EMBL" id="VBAM01000003">
    <property type="protein sequence ID" value="TMJ16981.1"/>
    <property type="molecule type" value="Genomic_DNA"/>
</dbReference>
<feature type="chain" id="PRO_5021953848" description="Organic solvent tolerance-like N-terminal domain-containing protein" evidence="2">
    <location>
        <begin position="38"/>
        <end position="305"/>
    </location>
</feature>
<evidence type="ECO:0000256" key="1">
    <source>
        <dbReference type="ARBA" id="ARBA00023237"/>
    </source>
</evidence>
<proteinExistence type="predicted"/>
<sequence>MVTSTRPSGSSLRAAGAAALCVAAALGWGLGSRATAAAPPPPPGAPGPVPRVPLEVTGATRIEYDDATKRWTFSGARVVVVRGTLRVEAPEIGYSERAREVVLPRGGTVRTPTLEVGADRLAALLDTRHVTAEGHVVGRFAGDGEPGGQRTRWGTFAADRVEADDRPDLHQIVATGQVVVDQGDRRLRGDRIAYDPGTQQGIAEGHAEVAQGSDALRAERISADLGRHDAAADGDVLLDHGEVHGSADHATYTEVGQTAVLWGHARLLRGRDTLTAERVTVLLGEDAVIGEGHVRVVAYPEEPAP</sequence>
<feature type="signal peptide" evidence="2">
    <location>
        <begin position="1"/>
        <end position="37"/>
    </location>
</feature>
<dbReference type="Gene3D" id="2.60.450.10">
    <property type="entry name" value="Lipopolysaccharide (LPS) transport protein A like domain"/>
    <property type="match status" value="1"/>
</dbReference>
<dbReference type="Pfam" id="PF03968">
    <property type="entry name" value="LptD_N"/>
    <property type="match status" value="1"/>
</dbReference>
<dbReference type="GO" id="GO:1990351">
    <property type="term" value="C:transporter complex"/>
    <property type="evidence" value="ECO:0007669"/>
    <property type="project" value="TreeGrafter"/>
</dbReference>
<organism evidence="4 5">
    <name type="scientific">Candidatus Segetimicrobium genomatis</name>
    <dbReference type="NCBI Taxonomy" id="2569760"/>
    <lineage>
        <taxon>Bacteria</taxon>
        <taxon>Bacillati</taxon>
        <taxon>Candidatus Sysuimicrobiota</taxon>
        <taxon>Candidatus Sysuimicrobiia</taxon>
        <taxon>Candidatus Sysuimicrobiales</taxon>
        <taxon>Candidatus Segetimicrobiaceae</taxon>
        <taxon>Candidatus Segetimicrobium</taxon>
    </lineage>
</organism>
<dbReference type="GO" id="GO:0009279">
    <property type="term" value="C:cell outer membrane"/>
    <property type="evidence" value="ECO:0007669"/>
    <property type="project" value="TreeGrafter"/>
</dbReference>
<evidence type="ECO:0000256" key="2">
    <source>
        <dbReference type="SAM" id="SignalP"/>
    </source>
</evidence>
<evidence type="ECO:0000313" key="5">
    <source>
        <dbReference type="Proteomes" id="UP000320393"/>
    </source>
</evidence>
<evidence type="ECO:0000259" key="3">
    <source>
        <dbReference type="Pfam" id="PF03968"/>
    </source>
</evidence>
<keyword evidence="1" id="KW-0472">Membrane</keyword>
<protein>
    <recommendedName>
        <fullName evidence="3">Organic solvent tolerance-like N-terminal domain-containing protein</fullName>
    </recommendedName>
</protein>
<reference evidence="4 5" key="1">
    <citation type="journal article" date="2019" name="Nat. Microbiol.">
        <title>Mediterranean grassland soil C-N compound turnover is dependent on rainfall and depth, and is mediated by genomically divergent microorganisms.</title>
        <authorList>
            <person name="Diamond S."/>
            <person name="Andeer P.F."/>
            <person name="Li Z."/>
            <person name="Crits-Christoph A."/>
            <person name="Burstein D."/>
            <person name="Anantharaman K."/>
            <person name="Lane K.R."/>
            <person name="Thomas B.C."/>
            <person name="Pan C."/>
            <person name="Northen T.R."/>
            <person name="Banfield J.F."/>
        </authorList>
    </citation>
    <scope>NUCLEOTIDE SEQUENCE [LARGE SCALE GENOMIC DNA]</scope>
    <source>
        <strain evidence="4">NP_5</strain>
    </source>
</reference>